<gene>
    <name evidence="1" type="ORF">Sylvanvirus16_11</name>
</gene>
<dbReference type="EMBL" id="MK072522">
    <property type="protein sequence ID" value="AYV86970.1"/>
    <property type="molecule type" value="Genomic_DNA"/>
</dbReference>
<evidence type="ECO:0000313" key="1">
    <source>
        <dbReference type="EMBL" id="AYV86970.1"/>
    </source>
</evidence>
<protein>
    <submittedName>
        <fullName evidence="1">Uncharacterized protein</fullName>
    </submittedName>
</protein>
<sequence length="126" mass="13890">MNSLTPKGKVIRLNIESAIIQNLFLDNIQSAIQVGSINSTVELHCHCGRIQLSPTILTAGQTEKFTLENDFISSPNSWMLISSSIPGIQVSIGSVCYPLEACISIMNVSSRQIEFTNDAWINFFVQ</sequence>
<organism evidence="1">
    <name type="scientific">Sylvanvirus sp</name>
    <dbReference type="NCBI Taxonomy" id="2487774"/>
    <lineage>
        <taxon>Viruses</taxon>
    </lineage>
</organism>
<name>A0A3G5AIG3_9VIRU</name>
<reference evidence="1" key="1">
    <citation type="submission" date="2018-10" db="EMBL/GenBank/DDBJ databases">
        <title>Hidden diversity of soil giant viruses.</title>
        <authorList>
            <person name="Schulz F."/>
            <person name="Alteio L."/>
            <person name="Goudeau D."/>
            <person name="Ryan E.M."/>
            <person name="Malmstrom R.R."/>
            <person name="Blanchard J."/>
            <person name="Woyke T."/>
        </authorList>
    </citation>
    <scope>NUCLEOTIDE SEQUENCE</scope>
    <source>
        <strain evidence="1">SYV1</strain>
    </source>
</reference>
<proteinExistence type="predicted"/>
<accession>A0A3G5AIG3</accession>